<name>U2J5C1_9SPHI</name>
<dbReference type="Proteomes" id="UP000016584">
    <property type="component" value="Unassembled WGS sequence"/>
</dbReference>
<dbReference type="eggNOG" id="ENOG502Z884">
    <property type="taxonomic scope" value="Bacteria"/>
</dbReference>
<evidence type="ECO:0000256" key="1">
    <source>
        <dbReference type="ARBA" id="ARBA00004442"/>
    </source>
</evidence>
<dbReference type="AlphaFoldDB" id="U2J5C1"/>
<evidence type="ECO:0008006" key="11">
    <source>
        <dbReference type="Google" id="ProtNLM"/>
    </source>
</evidence>
<accession>U2J5C1</accession>
<gene>
    <name evidence="9" type="ORF">M472_15245</name>
</gene>
<dbReference type="OrthoDB" id="1097962at2"/>
<feature type="domain" description="SusD-like N-terminal" evidence="8">
    <location>
        <begin position="22"/>
        <end position="204"/>
    </location>
</feature>
<keyword evidence="5" id="KW-0998">Cell outer membrane</keyword>
<dbReference type="PATRIC" id="fig|1346330.5.peg.1438"/>
<dbReference type="InterPro" id="IPR012944">
    <property type="entry name" value="SusD_RagB_dom"/>
</dbReference>
<dbReference type="Pfam" id="PF07980">
    <property type="entry name" value="SusD_RagB"/>
    <property type="match status" value="1"/>
</dbReference>
<evidence type="ECO:0000313" key="10">
    <source>
        <dbReference type="Proteomes" id="UP000016584"/>
    </source>
</evidence>
<dbReference type="Pfam" id="PF14322">
    <property type="entry name" value="SusD-like_3"/>
    <property type="match status" value="1"/>
</dbReference>
<reference evidence="9 10" key="1">
    <citation type="journal article" date="2013" name="Genome Announc.">
        <title>The Draft Genome Sequence of Sphingomonas paucimobilis Strain HER1398 (Proteobacteria), Host to the Giant PAU Phage, Indicates That It Is a Member of the Genus Sphingobacterium (Bacteroidetes).</title>
        <authorList>
            <person name="White R.A.III."/>
            <person name="Suttle C.A."/>
        </authorList>
    </citation>
    <scope>NUCLEOTIDE SEQUENCE [LARGE SCALE GENOMIC DNA]</scope>
    <source>
        <strain evidence="9 10">HER1398</strain>
    </source>
</reference>
<evidence type="ECO:0000259" key="8">
    <source>
        <dbReference type="Pfam" id="PF14322"/>
    </source>
</evidence>
<comment type="similarity">
    <text evidence="2">Belongs to the SusD family.</text>
</comment>
<evidence type="ECO:0000256" key="4">
    <source>
        <dbReference type="ARBA" id="ARBA00023136"/>
    </source>
</evidence>
<feature type="chain" id="PRO_5004628655" description="SusD-like N-terminal domain-containing protein" evidence="6">
    <location>
        <begin position="22"/>
        <end position="486"/>
    </location>
</feature>
<protein>
    <recommendedName>
        <fullName evidence="11">SusD-like N-terminal domain-containing protein</fullName>
    </recommendedName>
</protein>
<dbReference type="EMBL" id="ATDL01000010">
    <property type="protein sequence ID" value="ERJ60119.1"/>
    <property type="molecule type" value="Genomic_DNA"/>
</dbReference>
<keyword evidence="4" id="KW-0472">Membrane</keyword>
<evidence type="ECO:0000256" key="6">
    <source>
        <dbReference type="SAM" id="SignalP"/>
    </source>
</evidence>
<dbReference type="InterPro" id="IPR011990">
    <property type="entry name" value="TPR-like_helical_dom_sf"/>
</dbReference>
<comment type="caution">
    <text evidence="9">The sequence shown here is derived from an EMBL/GenBank/DDBJ whole genome shotgun (WGS) entry which is preliminary data.</text>
</comment>
<dbReference type="Gene3D" id="1.25.40.390">
    <property type="match status" value="1"/>
</dbReference>
<dbReference type="RefSeq" id="WP_021069619.1">
    <property type="nucleotide sequence ID" value="NZ_ATDL01000010.1"/>
</dbReference>
<proteinExistence type="inferred from homology"/>
<keyword evidence="3 6" id="KW-0732">Signal</keyword>
<sequence length="486" mass="55163">MKKIKYLILLPAALFSLNSCNKYLDVNPKTEMRQDVLFDSEKGFKDALTGVYIQMKSSLSYGNSLTQGTIEALISSWDVTSGTVEQKLGQFNYGDESVINQFNAIFSKQYATIASINAILDNIDKKKSLFKDPKLFTLIKSEAIGLRAFIHLDLLRLYGPIPSDSEKGNQLAYVTTFSKDINQRLSYSEYKSMIMKDISDALEMSKDVDPFLKVSMSQMRSPSVSTGFNPEDNFFAYRYLKMNYYALKGLQARAYLWFGEKDKAFLAAKEVIEAKNDNGTLKFPLATSADYTSKDYTLTREHLFGLYDYKMYDSYISTYQSGKRKKGSTESTIKNTLYGNTGSDMRESALWTLLTLSNASKVNVIRKYEVVEPKTVTIATDFKQIPLIRTSEMYLIAAECAPYVEGINYFKDFYTARNKANIPLPQNEGALLTELVKEYRREFYGEGQAFYNYKRHNSPRTAVIFAPAAAAVNYLLPLPTVENVNQ</sequence>
<feature type="domain" description="RagB/SusD" evidence="7">
    <location>
        <begin position="363"/>
        <end position="458"/>
    </location>
</feature>
<evidence type="ECO:0000313" key="9">
    <source>
        <dbReference type="EMBL" id="ERJ60119.1"/>
    </source>
</evidence>
<keyword evidence="10" id="KW-1185">Reference proteome</keyword>
<dbReference type="InterPro" id="IPR033985">
    <property type="entry name" value="SusD-like_N"/>
</dbReference>
<dbReference type="GO" id="GO:0009279">
    <property type="term" value="C:cell outer membrane"/>
    <property type="evidence" value="ECO:0007669"/>
    <property type="project" value="UniProtKB-SubCell"/>
</dbReference>
<organism evidence="9 10">
    <name type="scientific">Sphingobacterium paucimobilis HER1398</name>
    <dbReference type="NCBI Taxonomy" id="1346330"/>
    <lineage>
        <taxon>Bacteria</taxon>
        <taxon>Pseudomonadati</taxon>
        <taxon>Bacteroidota</taxon>
        <taxon>Sphingobacteriia</taxon>
        <taxon>Sphingobacteriales</taxon>
        <taxon>Sphingobacteriaceae</taxon>
        <taxon>Sphingobacterium</taxon>
    </lineage>
</organism>
<evidence type="ECO:0000256" key="2">
    <source>
        <dbReference type="ARBA" id="ARBA00006275"/>
    </source>
</evidence>
<evidence type="ECO:0000259" key="7">
    <source>
        <dbReference type="Pfam" id="PF07980"/>
    </source>
</evidence>
<feature type="signal peptide" evidence="6">
    <location>
        <begin position="1"/>
        <end position="21"/>
    </location>
</feature>
<dbReference type="SUPFAM" id="SSF48452">
    <property type="entry name" value="TPR-like"/>
    <property type="match status" value="1"/>
</dbReference>
<evidence type="ECO:0000256" key="5">
    <source>
        <dbReference type="ARBA" id="ARBA00023237"/>
    </source>
</evidence>
<dbReference type="STRING" id="1346330.M472_15245"/>
<evidence type="ECO:0000256" key="3">
    <source>
        <dbReference type="ARBA" id="ARBA00022729"/>
    </source>
</evidence>
<comment type="subcellular location">
    <subcellularLocation>
        <location evidence="1">Cell outer membrane</location>
    </subcellularLocation>
</comment>